<sequence length="81" mass="9224">MLKHQQQKREKTVLFCFCSASLAATAPTPTPSLPLFCNGVHEHNDGFQVIINKTHTHTKKKEFGDKNKKGGKPKNQHTRRR</sequence>
<name>V5ALM7_TRYCR</name>
<feature type="region of interest" description="Disordered" evidence="1">
    <location>
        <begin position="55"/>
        <end position="81"/>
    </location>
</feature>
<feature type="compositionally biased region" description="Basic residues" evidence="1">
    <location>
        <begin position="69"/>
        <end position="81"/>
    </location>
</feature>
<evidence type="ECO:0000313" key="2">
    <source>
        <dbReference type="EMBL" id="ESS61585.1"/>
    </source>
</evidence>
<dbReference type="EMBL" id="AYLP01000268">
    <property type="protein sequence ID" value="ESS61585.1"/>
    <property type="molecule type" value="Genomic_DNA"/>
</dbReference>
<dbReference type="VEuPathDB" id="TriTrypDB:TCDM_10825"/>
<protein>
    <submittedName>
        <fullName evidence="2">Uncharacterized protein</fullName>
    </submittedName>
</protein>
<proteinExistence type="predicted"/>
<dbReference type="AlphaFoldDB" id="V5ALM7"/>
<evidence type="ECO:0000256" key="1">
    <source>
        <dbReference type="SAM" id="MobiDB-lite"/>
    </source>
</evidence>
<gene>
    <name evidence="2" type="ORF">TCDM_10825</name>
</gene>
<dbReference type="Proteomes" id="UP000017861">
    <property type="component" value="Unassembled WGS sequence"/>
</dbReference>
<organism evidence="2 3">
    <name type="scientific">Trypanosoma cruzi Dm28c</name>
    <dbReference type="NCBI Taxonomy" id="1416333"/>
    <lineage>
        <taxon>Eukaryota</taxon>
        <taxon>Discoba</taxon>
        <taxon>Euglenozoa</taxon>
        <taxon>Kinetoplastea</taxon>
        <taxon>Metakinetoplastina</taxon>
        <taxon>Trypanosomatida</taxon>
        <taxon>Trypanosomatidae</taxon>
        <taxon>Trypanosoma</taxon>
        <taxon>Schizotrypanum</taxon>
    </lineage>
</organism>
<accession>V5ALM7</accession>
<comment type="caution">
    <text evidence="2">The sequence shown here is derived from an EMBL/GenBank/DDBJ whole genome shotgun (WGS) entry which is preliminary data.</text>
</comment>
<evidence type="ECO:0000313" key="3">
    <source>
        <dbReference type="Proteomes" id="UP000017861"/>
    </source>
</evidence>
<reference evidence="2 3" key="1">
    <citation type="journal article" date="2014" name="Genome Announc.">
        <title>Trypanosoma cruzi Clone Dm28c Draft Genome Sequence.</title>
        <authorList>
            <person name="Grisard E.C."/>
            <person name="Teixeira S.M."/>
            <person name="de Almeida L.G."/>
            <person name="Stoco P.H."/>
            <person name="Gerber A.L."/>
            <person name="Talavera-Lopez C."/>
            <person name="Lima O.C."/>
            <person name="Andersson B."/>
            <person name="de Vasconcelos A.T."/>
        </authorList>
    </citation>
    <scope>NUCLEOTIDE SEQUENCE [LARGE SCALE GENOMIC DNA]</scope>
    <source>
        <strain evidence="2 3">Dm28c</strain>
    </source>
</reference>